<evidence type="ECO:0008006" key="2">
    <source>
        <dbReference type="Google" id="ProtNLM"/>
    </source>
</evidence>
<dbReference type="EMBL" id="GBRH01283157">
    <property type="protein sequence ID" value="JAD14738.1"/>
    <property type="molecule type" value="Transcribed_RNA"/>
</dbReference>
<organism evidence="1">
    <name type="scientific">Arundo donax</name>
    <name type="common">Giant reed</name>
    <name type="synonym">Donax arundinaceus</name>
    <dbReference type="NCBI Taxonomy" id="35708"/>
    <lineage>
        <taxon>Eukaryota</taxon>
        <taxon>Viridiplantae</taxon>
        <taxon>Streptophyta</taxon>
        <taxon>Embryophyta</taxon>
        <taxon>Tracheophyta</taxon>
        <taxon>Spermatophyta</taxon>
        <taxon>Magnoliopsida</taxon>
        <taxon>Liliopsida</taxon>
        <taxon>Poales</taxon>
        <taxon>Poaceae</taxon>
        <taxon>PACMAD clade</taxon>
        <taxon>Arundinoideae</taxon>
        <taxon>Arundineae</taxon>
        <taxon>Arundo</taxon>
    </lineage>
</organism>
<sequence length="48" mass="5483">MVWILHKYVRGQTTMAQEFNRDASLIYQLGLVNQADKLPAVTTSFMPV</sequence>
<dbReference type="AlphaFoldDB" id="A0A0A8XQ05"/>
<protein>
    <recommendedName>
        <fullName evidence="2">Transposase</fullName>
    </recommendedName>
</protein>
<accession>A0A0A8XQ05</accession>
<reference evidence="1" key="1">
    <citation type="submission" date="2014-09" db="EMBL/GenBank/DDBJ databases">
        <authorList>
            <person name="Magalhaes I.L.F."/>
            <person name="Oliveira U."/>
            <person name="Santos F.R."/>
            <person name="Vidigal T.H.D.A."/>
            <person name="Brescovit A.D."/>
            <person name="Santos A.J."/>
        </authorList>
    </citation>
    <scope>NUCLEOTIDE SEQUENCE</scope>
    <source>
        <tissue evidence="1">Shoot tissue taken approximately 20 cm above the soil surface</tissue>
    </source>
</reference>
<proteinExistence type="predicted"/>
<name>A0A0A8XQ05_ARUDO</name>
<evidence type="ECO:0000313" key="1">
    <source>
        <dbReference type="EMBL" id="JAD14738.1"/>
    </source>
</evidence>
<reference evidence="1" key="2">
    <citation type="journal article" date="2015" name="Data Brief">
        <title>Shoot transcriptome of the giant reed, Arundo donax.</title>
        <authorList>
            <person name="Barrero R.A."/>
            <person name="Guerrero F.D."/>
            <person name="Moolhuijzen P."/>
            <person name="Goolsby J.A."/>
            <person name="Tidwell J."/>
            <person name="Bellgard S.E."/>
            <person name="Bellgard M.I."/>
        </authorList>
    </citation>
    <scope>NUCLEOTIDE SEQUENCE</scope>
    <source>
        <tissue evidence="1">Shoot tissue taken approximately 20 cm above the soil surface</tissue>
    </source>
</reference>